<organism evidence="1">
    <name type="scientific">Babesia motasi</name>
    <dbReference type="NCBI Taxonomy" id="237580"/>
    <lineage>
        <taxon>Eukaryota</taxon>
        <taxon>Sar</taxon>
        <taxon>Alveolata</taxon>
        <taxon>Apicomplexa</taxon>
        <taxon>Aconoidasida</taxon>
        <taxon>Piroplasmida</taxon>
        <taxon>Babesiidae</taxon>
        <taxon>Babesia</taxon>
    </lineage>
</organism>
<dbReference type="AlphaFoldDB" id="A0A411ADE4"/>
<accession>A0A411ADE4</accession>
<evidence type="ECO:0000313" key="1">
    <source>
        <dbReference type="EMBL" id="QAX27099.1"/>
    </source>
</evidence>
<sequence length="208" mass="24662">MINLNNKNLSKELLLTLFSKFIQKQGKSIKSKKLVINISNNINSKMVINSNFISILKYIIYKLFLPMAMIKNQKTETKYYFLVVSLLKYIKKFVFSPFVKSVKGHKKFPFIYSFLEELKKILKTDSTLVDHKEEVIDVFMDTSSNVQINKDLKSIKPHINTNTTSMYKSHKLKYSKRYVQYTRIFDNINLNNIHYYNLINKNIKNYKS</sequence>
<proteinExistence type="predicted"/>
<gene>
    <name evidence="1" type="primary">rps7</name>
</gene>
<dbReference type="GO" id="GO:0005840">
    <property type="term" value="C:ribosome"/>
    <property type="evidence" value="ECO:0007669"/>
    <property type="project" value="UniProtKB-KW"/>
</dbReference>
<protein>
    <submittedName>
        <fullName evidence="1">Ribosomal protein S7</fullName>
    </submittedName>
</protein>
<name>A0A411ADE4_9APIC</name>
<dbReference type="EMBL" id="MH992228">
    <property type="protein sequence ID" value="QAX27099.1"/>
    <property type="molecule type" value="Genomic_DNA"/>
</dbReference>
<keyword evidence="1" id="KW-0687">Ribonucleoprotein</keyword>
<reference evidence="1" key="1">
    <citation type="submission" date="2018-09" db="EMBL/GenBank/DDBJ databases">
        <title>Comparative sequence analysis of Babesia apicoplast genomes of sheep originating from six regions.</title>
        <authorList>
            <person name="Wang X."/>
            <person name="Guan G."/>
        </authorList>
    </citation>
    <scope>NUCLEOTIDE SEQUENCE</scope>
    <source>
        <strain evidence="1">Ningxian</strain>
    </source>
</reference>
<keyword evidence="1" id="KW-0689">Ribosomal protein</keyword>